<dbReference type="AlphaFoldDB" id="A0A5J4PHY8"/>
<dbReference type="EMBL" id="SNRY01008461">
    <property type="protein sequence ID" value="KAA6308488.1"/>
    <property type="molecule type" value="Genomic_DNA"/>
</dbReference>
<organism evidence="1">
    <name type="scientific">termite gut metagenome</name>
    <dbReference type="NCBI Taxonomy" id="433724"/>
    <lineage>
        <taxon>unclassified sequences</taxon>
        <taxon>metagenomes</taxon>
        <taxon>organismal metagenomes</taxon>
    </lineage>
</organism>
<gene>
    <name evidence="1" type="ORF">EZS27_039854</name>
</gene>
<reference evidence="1" key="1">
    <citation type="submission" date="2019-03" db="EMBL/GenBank/DDBJ databases">
        <title>Single cell metagenomics reveals metabolic interactions within the superorganism composed of flagellate Streblomastix strix and complex community of Bacteroidetes bacteria on its surface.</title>
        <authorList>
            <person name="Treitli S.C."/>
            <person name="Kolisko M."/>
            <person name="Husnik F."/>
            <person name="Keeling P."/>
            <person name="Hampl V."/>
        </authorList>
    </citation>
    <scope>NUCLEOTIDE SEQUENCE</scope>
    <source>
        <strain evidence="1">STM</strain>
    </source>
</reference>
<proteinExistence type="predicted"/>
<protein>
    <submittedName>
        <fullName evidence="1">Uncharacterized protein</fullName>
    </submittedName>
</protein>
<name>A0A5J4PHY8_9ZZZZ</name>
<accession>A0A5J4PHY8</accession>
<sequence length="141" mass="16237">MRIIIIGISTSSDNVRTILESDFSPKIHPVREYFNRLPRLDPDISNYTLQLSQTVRVANSDKWLEYLVKWLVGVVANALHDVGCQNHTCVSSISKCEIRLENIMIMMMPCWKRAITFSEALKKLFSLSTRFQAEKISCDKK</sequence>
<evidence type="ECO:0000313" key="1">
    <source>
        <dbReference type="EMBL" id="KAA6308488.1"/>
    </source>
</evidence>
<comment type="caution">
    <text evidence="1">The sequence shown here is derived from an EMBL/GenBank/DDBJ whole genome shotgun (WGS) entry which is preliminary data.</text>
</comment>